<comment type="subcellular location">
    <subcellularLocation>
        <location evidence="1">Golgi apparatus membrane</location>
    </subcellularLocation>
</comment>
<evidence type="ECO:0000313" key="13">
    <source>
        <dbReference type="Proteomes" id="UP000094565"/>
    </source>
</evidence>
<dbReference type="InterPro" id="IPR050550">
    <property type="entry name" value="SEC23_SEC24_subfamily"/>
</dbReference>
<feature type="region of interest" description="Disordered" evidence="6">
    <location>
        <begin position="1"/>
        <end position="21"/>
    </location>
</feature>
<dbReference type="Proteomes" id="UP000094565">
    <property type="component" value="Chromosome 4"/>
</dbReference>
<evidence type="ECO:0000259" key="11">
    <source>
        <dbReference type="Pfam" id="PF08033"/>
    </source>
</evidence>
<dbReference type="SUPFAM" id="SSF81811">
    <property type="entry name" value="Helical domain of Sec23/24"/>
    <property type="match status" value="1"/>
</dbReference>
<dbReference type="Gene3D" id="3.40.50.410">
    <property type="entry name" value="von Willebrand factor, type A domain"/>
    <property type="match status" value="1"/>
</dbReference>
<dbReference type="GO" id="GO:0030127">
    <property type="term" value="C:COPII vesicle coat"/>
    <property type="evidence" value="ECO:0007669"/>
    <property type="project" value="InterPro"/>
</dbReference>
<dbReference type="InterPro" id="IPR006895">
    <property type="entry name" value="Znf_Sec23_Sec24"/>
</dbReference>
<dbReference type="GO" id="GO:0090110">
    <property type="term" value="P:COPII-coated vesicle cargo loading"/>
    <property type="evidence" value="ECO:0007669"/>
    <property type="project" value="TreeGrafter"/>
</dbReference>
<keyword evidence="4" id="KW-0653">Protein transport</keyword>
<evidence type="ECO:0000256" key="3">
    <source>
        <dbReference type="ARBA" id="ARBA00022448"/>
    </source>
</evidence>
<dbReference type="Gene3D" id="3.40.20.10">
    <property type="entry name" value="Severin"/>
    <property type="match status" value="1"/>
</dbReference>
<dbReference type="GO" id="GO:0006886">
    <property type="term" value="P:intracellular protein transport"/>
    <property type="evidence" value="ECO:0007669"/>
    <property type="project" value="InterPro"/>
</dbReference>
<dbReference type="GO" id="GO:0070971">
    <property type="term" value="C:endoplasmic reticulum exit site"/>
    <property type="evidence" value="ECO:0007669"/>
    <property type="project" value="TreeGrafter"/>
</dbReference>
<dbReference type="SUPFAM" id="SSF81995">
    <property type="entry name" value="beta-sandwich domain of Sec23/24"/>
    <property type="match status" value="1"/>
</dbReference>
<accession>A0A1B2JIV2</accession>
<proteinExistence type="inferred from homology"/>
<dbReference type="SUPFAM" id="SSF53300">
    <property type="entry name" value="vWA-like"/>
    <property type="match status" value="1"/>
</dbReference>
<evidence type="ECO:0000259" key="8">
    <source>
        <dbReference type="Pfam" id="PF04810"/>
    </source>
</evidence>
<dbReference type="Pfam" id="PF04810">
    <property type="entry name" value="zf-Sec23_Sec24"/>
    <property type="match status" value="1"/>
</dbReference>
<dbReference type="Gene3D" id="2.60.40.1670">
    <property type="entry name" value="beta-sandwich domain of Sec23/24"/>
    <property type="match status" value="1"/>
</dbReference>
<name>A0A1B2JIV2_PICPA</name>
<dbReference type="Pfam" id="PF04815">
    <property type="entry name" value="Sec23_helical"/>
    <property type="match status" value="1"/>
</dbReference>
<dbReference type="InterPro" id="IPR006896">
    <property type="entry name" value="Sec23/24_trunk_dom"/>
</dbReference>
<dbReference type="OrthoDB" id="49016at2759"/>
<dbReference type="SUPFAM" id="SSF82919">
    <property type="entry name" value="Zn-finger domain of Sec23/24"/>
    <property type="match status" value="1"/>
</dbReference>
<organism evidence="12 13">
    <name type="scientific">Komagataella pastoris</name>
    <name type="common">Yeast</name>
    <name type="synonym">Pichia pastoris</name>
    <dbReference type="NCBI Taxonomy" id="4922"/>
    <lineage>
        <taxon>Eukaryota</taxon>
        <taxon>Fungi</taxon>
        <taxon>Dikarya</taxon>
        <taxon>Ascomycota</taxon>
        <taxon>Saccharomycotina</taxon>
        <taxon>Pichiomycetes</taxon>
        <taxon>Pichiales</taxon>
        <taxon>Pichiaceae</taxon>
        <taxon>Komagataella</taxon>
    </lineage>
</organism>
<dbReference type="InterPro" id="IPR012990">
    <property type="entry name" value="Beta-sandwich_Sec23_24"/>
</dbReference>
<feature type="domain" description="Gelsolin-like" evidence="7">
    <location>
        <begin position="842"/>
        <end position="908"/>
    </location>
</feature>
<dbReference type="InterPro" id="IPR036465">
    <property type="entry name" value="vWFA_dom_sf"/>
</dbReference>
<dbReference type="PANTHER" id="PTHR13803">
    <property type="entry name" value="SEC24-RELATED PROTEIN"/>
    <property type="match status" value="1"/>
</dbReference>
<gene>
    <name evidence="12" type="primary">SFB3</name>
    <name evidence="12" type="ORF">ATY40_BA7504853</name>
</gene>
<dbReference type="Gene3D" id="1.20.120.730">
    <property type="entry name" value="Sec23/Sec24 helical domain"/>
    <property type="match status" value="1"/>
</dbReference>
<evidence type="ECO:0000313" key="12">
    <source>
        <dbReference type="EMBL" id="ANZ77795.1"/>
    </source>
</evidence>
<sequence>MLKKNDNTLRGQPGLSSTTLMKDRKKVSGTVYISQDASRKFQERVAGSPSRTLPYTFRWVEDLRSRKTQLVLSVASSALAMEATHSMNAVHDGYSISSLNNGMSELKVDHSKHKKRPVHILHRQPASQTSLQFHQPASPQQPFLPPQAPFNQQSQSSNFVQGSPQLSTPMGTPQLGVSQFGTPQGQIQSPGQLYQTPSPPSNLDPTSVPDIRYETDVMFDSKSFLTFANVCPPLVGTQYTVVDQGNASPRFMRMSMYNVPATEKLRKETGLSLGLVLNPFAPMQEQEKPIPEVDYREMGGPPRCRRCRAYVNSTMQHTHDYRMICNICGFSSPIPSEYCSPLDPSGVRIDRNQRPELHLGMIDFLVPEAYNIDESAPPNPMHHVFLVDISNSSVRRELHKAFANAISMSVLKGYPKGAKISIIAYDRKVHFFNLSLNSDQVSIATVSDLEDPFLPFFDGIFVDVEAGRIHIDRALQSLEMMGEYSEPEPAYGAALRYALLALEHVGGGKVTALLSALPSWGPGSLKGISPGQRLTSELETEALSAKNQYYQKLSKDYISASVGLDLFVVSSGSVDLSDCSLVATSTGGNVRSFFNYEVARDQKALCISLLDSIQAVKGYQSQLKIRCSAGLQVTKYLGSFKSSNSDADPLIPIVTSNTSVGCLFKHDGKLSTKNDAHFQAALLYTSVDGVRKVRVINSIISVTERIADVFAFADQDATLALELKEHLGRIPDVSLVGLRNRLTFDLVDINTDYKLKVVGKTSTDQQLILPVGLRTLPMFTLAATKTRALRSAPSNNTDLRVQSILDLRSFTLERLAVYLYPILINVLEIDEDACQYSSTGHFQSPPATRISRQNLMHGGAYIMFNGLKVFFWIHSDVNVLLLQDVFGQQVSSLDSIDPNLNELPELDTGISLQLRNLVSFFAKSYLNSSFVPIQICRFRRDGAEVEFMENLYEDSTPDKLQSYHDFLNHIHSLIKNKAAVSSEKKNQMNGQMMEMNHLR</sequence>
<dbReference type="InterPro" id="IPR036174">
    <property type="entry name" value="Znf_Sec23_Sec24_sf"/>
</dbReference>
<dbReference type="InterPro" id="IPR029006">
    <property type="entry name" value="ADF-H/Gelsolin-like_dom_sf"/>
</dbReference>
<dbReference type="GO" id="GO:0000149">
    <property type="term" value="F:SNARE binding"/>
    <property type="evidence" value="ECO:0007669"/>
    <property type="project" value="TreeGrafter"/>
</dbReference>
<evidence type="ECO:0000259" key="7">
    <source>
        <dbReference type="Pfam" id="PF00626"/>
    </source>
</evidence>
<comment type="similarity">
    <text evidence="2">Belongs to the SEC23/SEC24 family. SEC24 subfamily.</text>
</comment>
<dbReference type="PANTHER" id="PTHR13803:SF4">
    <property type="entry name" value="SECRETORY 24CD, ISOFORM C"/>
    <property type="match status" value="1"/>
</dbReference>
<keyword evidence="5" id="KW-0333">Golgi apparatus</keyword>
<feature type="domain" description="Zinc finger Sec23/Sec24-type" evidence="8">
    <location>
        <begin position="301"/>
        <end position="338"/>
    </location>
</feature>
<evidence type="ECO:0000259" key="10">
    <source>
        <dbReference type="Pfam" id="PF04815"/>
    </source>
</evidence>
<dbReference type="Pfam" id="PF04811">
    <property type="entry name" value="Sec23_trunk"/>
    <property type="match status" value="1"/>
</dbReference>
<evidence type="ECO:0000256" key="2">
    <source>
        <dbReference type="ARBA" id="ARBA00008334"/>
    </source>
</evidence>
<evidence type="ECO:0000256" key="4">
    <source>
        <dbReference type="ARBA" id="ARBA00022927"/>
    </source>
</evidence>
<dbReference type="InterPro" id="IPR006900">
    <property type="entry name" value="Sec23/24_helical_dom"/>
</dbReference>
<evidence type="ECO:0000256" key="6">
    <source>
        <dbReference type="SAM" id="MobiDB-lite"/>
    </source>
</evidence>
<dbReference type="Gene3D" id="2.30.30.380">
    <property type="entry name" value="Zn-finger domain of Sec23/24"/>
    <property type="match status" value="1"/>
</dbReference>
<feature type="domain" description="Sec23/Sec24 trunk" evidence="9">
    <location>
        <begin position="378"/>
        <end position="608"/>
    </location>
</feature>
<dbReference type="GO" id="GO:0000139">
    <property type="term" value="C:Golgi membrane"/>
    <property type="evidence" value="ECO:0007669"/>
    <property type="project" value="UniProtKB-SubCell"/>
</dbReference>
<feature type="domain" description="Sec23/Sec24 helical" evidence="10">
    <location>
        <begin position="714"/>
        <end position="815"/>
    </location>
</feature>
<reference evidence="12 13" key="1">
    <citation type="submission" date="2016-02" db="EMBL/GenBank/DDBJ databases">
        <title>Comparative genomic and transcriptomic foundation for Pichia pastoris.</title>
        <authorList>
            <person name="Love K.R."/>
            <person name="Shah K.A."/>
            <person name="Whittaker C.A."/>
            <person name="Wu J."/>
            <person name="Bartlett M.C."/>
            <person name="Ma D."/>
            <person name="Leeson R.L."/>
            <person name="Priest M."/>
            <person name="Young S.K."/>
            <person name="Love J.C."/>
        </authorList>
    </citation>
    <scope>NUCLEOTIDE SEQUENCE [LARGE SCALE GENOMIC DNA]</scope>
    <source>
        <strain evidence="12 13">ATCC 28485</strain>
    </source>
</reference>
<evidence type="ECO:0000259" key="9">
    <source>
        <dbReference type="Pfam" id="PF04811"/>
    </source>
</evidence>
<dbReference type="SUPFAM" id="SSF82754">
    <property type="entry name" value="C-terminal, gelsolin-like domain of Sec23/24"/>
    <property type="match status" value="1"/>
</dbReference>
<dbReference type="InterPro" id="IPR036175">
    <property type="entry name" value="Sec23/24_helical_dom_sf"/>
</dbReference>
<dbReference type="Pfam" id="PF00626">
    <property type="entry name" value="Gelsolin"/>
    <property type="match status" value="1"/>
</dbReference>
<dbReference type="Pfam" id="PF08033">
    <property type="entry name" value="Sec23_BS"/>
    <property type="match status" value="1"/>
</dbReference>
<feature type="region of interest" description="Disordered" evidence="6">
    <location>
        <begin position="126"/>
        <end position="205"/>
    </location>
</feature>
<dbReference type="AlphaFoldDB" id="A0A1B2JIV2"/>
<dbReference type="InterPro" id="IPR036180">
    <property type="entry name" value="Gelsolin-like_dom_sf"/>
</dbReference>
<dbReference type="GO" id="GO:0008270">
    <property type="term" value="F:zinc ion binding"/>
    <property type="evidence" value="ECO:0007669"/>
    <property type="project" value="InterPro"/>
</dbReference>
<dbReference type="InterPro" id="IPR007123">
    <property type="entry name" value="Gelsolin-like_dom"/>
</dbReference>
<keyword evidence="13" id="KW-1185">Reference proteome</keyword>
<feature type="compositionally biased region" description="Polar residues" evidence="6">
    <location>
        <begin position="8"/>
        <end position="20"/>
    </location>
</feature>
<feature type="domain" description="Sec23/Sec24 beta-sandwich" evidence="11">
    <location>
        <begin position="618"/>
        <end position="703"/>
    </location>
</feature>
<protein>
    <submittedName>
        <fullName evidence="12">BA75_04853T0</fullName>
    </submittedName>
</protein>
<evidence type="ECO:0000256" key="1">
    <source>
        <dbReference type="ARBA" id="ARBA00004394"/>
    </source>
</evidence>
<feature type="compositionally biased region" description="Polar residues" evidence="6">
    <location>
        <begin position="158"/>
        <end position="196"/>
    </location>
</feature>
<evidence type="ECO:0000256" key="5">
    <source>
        <dbReference type="ARBA" id="ARBA00023034"/>
    </source>
</evidence>
<dbReference type="EMBL" id="CP014587">
    <property type="protein sequence ID" value="ANZ77795.1"/>
    <property type="molecule type" value="Genomic_DNA"/>
</dbReference>
<keyword evidence="3" id="KW-0813">Transport</keyword>